<sequence>MFMSMHFPTTTENLSKVPIYIYYLPNYYISIYIEMKSLPAMKLLVWSYLTFAFLFDHGWGARCSSNGPTVQQTQVGFGNPPKFTAQVQNNCPVCPIINIHLKCGSFSQALVNPRLLKVLAYNDCVVNAGLPLAPLQSFSFNYTHQKYPMQPALWFFQCE</sequence>
<evidence type="ECO:0000313" key="2">
    <source>
        <dbReference type="EMBL" id="TXG72914.1"/>
    </source>
</evidence>
<accession>A0A5C7IVK5</accession>
<gene>
    <name evidence="2" type="ORF">EZV62_001493</name>
</gene>
<proteinExistence type="predicted"/>
<evidence type="ECO:0000313" key="3">
    <source>
        <dbReference type="Proteomes" id="UP000323000"/>
    </source>
</evidence>
<dbReference type="PANTHER" id="PTHR33184">
    <property type="entry name" value="PROTEIN TAPETUM DETERMINANT 1-LIKE-RELATED"/>
    <property type="match status" value="1"/>
</dbReference>
<reference evidence="3" key="1">
    <citation type="journal article" date="2019" name="Gigascience">
        <title>De novo genome assembly of the endangered Acer yangbiense, a plant species with extremely small populations endemic to Yunnan Province, China.</title>
        <authorList>
            <person name="Yang J."/>
            <person name="Wariss H.M."/>
            <person name="Tao L."/>
            <person name="Zhang R."/>
            <person name="Yun Q."/>
            <person name="Hollingsworth P."/>
            <person name="Dao Z."/>
            <person name="Luo G."/>
            <person name="Guo H."/>
            <person name="Ma Y."/>
            <person name="Sun W."/>
        </authorList>
    </citation>
    <scope>NUCLEOTIDE SEQUENCE [LARGE SCALE GENOMIC DNA]</scope>
    <source>
        <strain evidence="3">cv. Malutang</strain>
    </source>
</reference>
<dbReference type="EMBL" id="VAHF01000001">
    <property type="protein sequence ID" value="TXG72914.1"/>
    <property type="molecule type" value="Genomic_DNA"/>
</dbReference>
<dbReference type="OrthoDB" id="1850606at2759"/>
<dbReference type="GO" id="GO:0001709">
    <property type="term" value="P:cell fate determination"/>
    <property type="evidence" value="ECO:0007669"/>
    <property type="project" value="TreeGrafter"/>
</dbReference>
<dbReference type="Pfam" id="PF24068">
    <property type="entry name" value="TPD1_C"/>
    <property type="match status" value="1"/>
</dbReference>
<name>A0A5C7IVK5_9ROSI</name>
<keyword evidence="3" id="KW-1185">Reference proteome</keyword>
<dbReference type="Proteomes" id="UP000323000">
    <property type="component" value="Chromosome 1"/>
</dbReference>
<organism evidence="2 3">
    <name type="scientific">Acer yangbiense</name>
    <dbReference type="NCBI Taxonomy" id="1000413"/>
    <lineage>
        <taxon>Eukaryota</taxon>
        <taxon>Viridiplantae</taxon>
        <taxon>Streptophyta</taxon>
        <taxon>Embryophyta</taxon>
        <taxon>Tracheophyta</taxon>
        <taxon>Spermatophyta</taxon>
        <taxon>Magnoliopsida</taxon>
        <taxon>eudicotyledons</taxon>
        <taxon>Gunneridae</taxon>
        <taxon>Pentapetalae</taxon>
        <taxon>rosids</taxon>
        <taxon>malvids</taxon>
        <taxon>Sapindales</taxon>
        <taxon>Sapindaceae</taxon>
        <taxon>Hippocastanoideae</taxon>
        <taxon>Acereae</taxon>
        <taxon>Acer</taxon>
    </lineage>
</organism>
<dbReference type="PANTHER" id="PTHR33184:SF36">
    <property type="entry name" value="EXPANSIN-LIKE EG45 DOMAIN-CONTAINING PROTEIN"/>
    <property type="match status" value="1"/>
</dbReference>
<keyword evidence="1" id="KW-0732">Signal</keyword>
<protein>
    <submittedName>
        <fullName evidence="2">Uncharacterized protein</fullName>
    </submittedName>
</protein>
<comment type="caution">
    <text evidence="2">The sequence shown here is derived from an EMBL/GenBank/DDBJ whole genome shotgun (WGS) entry which is preliminary data.</text>
</comment>
<dbReference type="AlphaFoldDB" id="A0A5C7IVK5"/>
<dbReference type="InterPro" id="IPR040361">
    <property type="entry name" value="TPD1"/>
</dbReference>
<evidence type="ECO:0000256" key="1">
    <source>
        <dbReference type="ARBA" id="ARBA00022729"/>
    </source>
</evidence>